<dbReference type="Pfam" id="PF00588">
    <property type="entry name" value="SpoU_methylase"/>
    <property type="match status" value="1"/>
</dbReference>
<keyword evidence="3" id="KW-0808">Transferase</keyword>
<organism evidence="9 10">
    <name type="scientific">Coccomyxa subellipsoidea</name>
    <dbReference type="NCBI Taxonomy" id="248742"/>
    <lineage>
        <taxon>Eukaryota</taxon>
        <taxon>Viridiplantae</taxon>
        <taxon>Chlorophyta</taxon>
        <taxon>core chlorophytes</taxon>
        <taxon>Trebouxiophyceae</taxon>
        <taxon>Trebouxiophyceae incertae sedis</taxon>
        <taxon>Coccomyxaceae</taxon>
        <taxon>Coccomyxa</taxon>
    </lineage>
</organism>
<gene>
    <name evidence="9" type="ORF">WJX75_002222</name>
</gene>
<evidence type="ECO:0000256" key="7">
    <source>
        <dbReference type="SAM" id="MobiDB-lite"/>
    </source>
</evidence>
<keyword evidence="4" id="KW-0949">S-adenosyl-L-methionine</keyword>
<keyword evidence="6" id="KW-0694">RNA-binding</keyword>
<dbReference type="SUPFAM" id="SSF75217">
    <property type="entry name" value="alpha/beta knot"/>
    <property type="match status" value="1"/>
</dbReference>
<dbReference type="Gene3D" id="3.40.1280.10">
    <property type="match status" value="1"/>
</dbReference>
<evidence type="ECO:0000256" key="4">
    <source>
        <dbReference type="ARBA" id="ARBA00022691"/>
    </source>
</evidence>
<keyword evidence="1" id="KW-0820">tRNA-binding</keyword>
<dbReference type="EMBL" id="JALJOT010000001">
    <property type="protein sequence ID" value="KAK9918200.1"/>
    <property type="molecule type" value="Genomic_DNA"/>
</dbReference>
<keyword evidence="10" id="KW-1185">Reference proteome</keyword>
<feature type="region of interest" description="Disordered" evidence="7">
    <location>
        <begin position="37"/>
        <end position="79"/>
    </location>
</feature>
<dbReference type="InterPro" id="IPR001537">
    <property type="entry name" value="SpoU_MeTrfase"/>
</dbReference>
<dbReference type="InterPro" id="IPR033671">
    <property type="entry name" value="TrmH"/>
</dbReference>
<feature type="domain" description="tRNA/rRNA methyltransferase SpoU type" evidence="8">
    <location>
        <begin position="114"/>
        <end position="253"/>
    </location>
</feature>
<evidence type="ECO:0000313" key="9">
    <source>
        <dbReference type="EMBL" id="KAK9918200.1"/>
    </source>
</evidence>
<evidence type="ECO:0000313" key="10">
    <source>
        <dbReference type="Proteomes" id="UP001491310"/>
    </source>
</evidence>
<protein>
    <recommendedName>
        <fullName evidence="8">tRNA/rRNA methyltransferase SpoU type domain-containing protein</fullName>
    </recommendedName>
</protein>
<feature type="compositionally biased region" description="Acidic residues" evidence="7">
    <location>
        <begin position="61"/>
        <end position="75"/>
    </location>
</feature>
<dbReference type="InterPro" id="IPR029026">
    <property type="entry name" value="tRNA_m1G_MTases_N"/>
</dbReference>
<name>A0ABR2Z2J2_9CHLO</name>
<accession>A0ABR2Z2J2</accession>
<reference evidence="9 10" key="1">
    <citation type="journal article" date="2024" name="Nat. Commun.">
        <title>Phylogenomics reveals the evolutionary origins of lichenization in chlorophyte algae.</title>
        <authorList>
            <person name="Puginier C."/>
            <person name="Libourel C."/>
            <person name="Otte J."/>
            <person name="Skaloud P."/>
            <person name="Haon M."/>
            <person name="Grisel S."/>
            <person name="Petersen M."/>
            <person name="Berrin J.G."/>
            <person name="Delaux P.M."/>
            <person name="Dal Grande F."/>
            <person name="Keller J."/>
        </authorList>
    </citation>
    <scope>NUCLEOTIDE SEQUENCE [LARGE SCALE GENOMIC DNA]</scope>
    <source>
        <strain evidence="9 10">SAG 216-7</strain>
    </source>
</reference>
<proteinExistence type="predicted"/>
<keyword evidence="5" id="KW-0819">tRNA processing</keyword>
<evidence type="ECO:0000256" key="3">
    <source>
        <dbReference type="ARBA" id="ARBA00022679"/>
    </source>
</evidence>
<dbReference type="PANTHER" id="PTHR43453:SF1">
    <property type="entry name" value="TRNA_RRNA METHYLTRANSFERASE SPOU TYPE DOMAIN-CONTAINING PROTEIN"/>
    <property type="match status" value="1"/>
</dbReference>
<sequence length="301" mass="32743">MGILRVCATFNPMFGCHPVRRFAACRYIRTSAYQARKGVNPNNQRGDEYGPLWPVPVSSEDSLDSADSDTADDDAPTSPIKGTLCAGNYQLVLDERLERIQQVASDRCHSILPVVEGLIDRGNVGALCRTADALGFGAVQCIDTSPEKVKSARGNRTSKGAEKWLDVQRTWGTRRCVMHLRACGYRILVSQPTAESVSIQDIDWTRPTAFILGNEVNGASAEAIELADQAVTVPMAHSFTESFNVSVAAALILSEARRQRLCCLLSENVWSEAITDIDATSVVCLGIFVYTGVSRLEKANA</sequence>
<evidence type="ECO:0000256" key="1">
    <source>
        <dbReference type="ARBA" id="ARBA00022555"/>
    </source>
</evidence>
<keyword evidence="2" id="KW-0489">Methyltransferase</keyword>
<evidence type="ECO:0000256" key="5">
    <source>
        <dbReference type="ARBA" id="ARBA00022694"/>
    </source>
</evidence>
<dbReference type="CDD" id="cd18092">
    <property type="entry name" value="SpoU-like_TrmH"/>
    <property type="match status" value="1"/>
</dbReference>
<dbReference type="Proteomes" id="UP001491310">
    <property type="component" value="Unassembled WGS sequence"/>
</dbReference>
<dbReference type="PANTHER" id="PTHR43453">
    <property type="entry name" value="RRNA METHYLASE-LIKE"/>
    <property type="match status" value="1"/>
</dbReference>
<evidence type="ECO:0000259" key="8">
    <source>
        <dbReference type="Pfam" id="PF00588"/>
    </source>
</evidence>
<evidence type="ECO:0000256" key="6">
    <source>
        <dbReference type="ARBA" id="ARBA00022884"/>
    </source>
</evidence>
<comment type="caution">
    <text evidence="9">The sequence shown here is derived from an EMBL/GenBank/DDBJ whole genome shotgun (WGS) entry which is preliminary data.</text>
</comment>
<evidence type="ECO:0000256" key="2">
    <source>
        <dbReference type="ARBA" id="ARBA00022603"/>
    </source>
</evidence>
<dbReference type="InterPro" id="IPR029028">
    <property type="entry name" value="Alpha/beta_knot_MTases"/>
</dbReference>